<sequence>MYRIKRTNEYSKYTVDSDSDDDYIEDKQSLKSYPQPRRAMTVVTTRSAPEQRPKRIIKRYVAPRKKELGGDRIMYPSNRCIRSLNLKKESEAILSSVYYRDNEHSKVKVIRSEPINKRINEACYSSRKKKPEKLSYLSPPLRFNTRVNSGSGNLTGSSTAYSDSAHTKVKTKRFERRIESFSSSSKRSIIPYHIIGKSADSFAKRMMMTEVVSSLKDETVTEVVGRPDDILQHKIECIPPKEVSDCPKQGSNLTHQTQQVIKNNSGVNFIRPYSELYELKDQVENKSDSADKPKSCNRINQKKSFENYSFSRSSESSESVESDGNTTDSSANQHSVMNKTTSARSNPTICLHVDYSKVLESREKEEPDNIEVKIYYDEDFESIYPKLRKKKSKVSC</sequence>
<feature type="compositionally biased region" description="Low complexity" evidence="1">
    <location>
        <begin position="307"/>
        <end position="319"/>
    </location>
</feature>
<feature type="region of interest" description="Disordered" evidence="1">
    <location>
        <begin position="307"/>
        <end position="343"/>
    </location>
</feature>
<dbReference type="Proteomes" id="UP000683360">
    <property type="component" value="Unassembled WGS sequence"/>
</dbReference>
<feature type="compositionally biased region" description="Polar residues" evidence="1">
    <location>
        <begin position="323"/>
        <end position="343"/>
    </location>
</feature>
<name>A0A8S3SBT0_MYTED</name>
<keyword evidence="3" id="KW-1185">Reference proteome</keyword>
<dbReference type="EMBL" id="CAJPWZ010001576">
    <property type="protein sequence ID" value="CAG2217821.1"/>
    <property type="molecule type" value="Genomic_DNA"/>
</dbReference>
<protein>
    <submittedName>
        <fullName evidence="2">Uncharacterized protein</fullName>
    </submittedName>
</protein>
<evidence type="ECO:0000313" key="3">
    <source>
        <dbReference type="Proteomes" id="UP000683360"/>
    </source>
</evidence>
<dbReference type="OrthoDB" id="10411167at2759"/>
<dbReference type="AlphaFoldDB" id="A0A8S3SBT0"/>
<evidence type="ECO:0000256" key="1">
    <source>
        <dbReference type="SAM" id="MobiDB-lite"/>
    </source>
</evidence>
<comment type="caution">
    <text evidence="2">The sequence shown here is derived from an EMBL/GenBank/DDBJ whole genome shotgun (WGS) entry which is preliminary data.</text>
</comment>
<reference evidence="2" key="1">
    <citation type="submission" date="2021-03" db="EMBL/GenBank/DDBJ databases">
        <authorList>
            <person name="Bekaert M."/>
        </authorList>
    </citation>
    <scope>NUCLEOTIDE SEQUENCE</scope>
</reference>
<organism evidence="2 3">
    <name type="scientific">Mytilus edulis</name>
    <name type="common">Blue mussel</name>
    <dbReference type="NCBI Taxonomy" id="6550"/>
    <lineage>
        <taxon>Eukaryota</taxon>
        <taxon>Metazoa</taxon>
        <taxon>Spiralia</taxon>
        <taxon>Lophotrochozoa</taxon>
        <taxon>Mollusca</taxon>
        <taxon>Bivalvia</taxon>
        <taxon>Autobranchia</taxon>
        <taxon>Pteriomorphia</taxon>
        <taxon>Mytilida</taxon>
        <taxon>Mytiloidea</taxon>
        <taxon>Mytilidae</taxon>
        <taxon>Mytilinae</taxon>
        <taxon>Mytilus</taxon>
    </lineage>
</organism>
<evidence type="ECO:0000313" key="2">
    <source>
        <dbReference type="EMBL" id="CAG2217821.1"/>
    </source>
</evidence>
<accession>A0A8S3SBT0</accession>
<gene>
    <name evidence="2" type="ORF">MEDL_31456</name>
</gene>
<proteinExistence type="predicted"/>